<feature type="compositionally biased region" description="Polar residues" evidence="1">
    <location>
        <begin position="144"/>
        <end position="170"/>
    </location>
</feature>
<proteinExistence type="predicted"/>
<evidence type="ECO:0000313" key="3">
    <source>
        <dbReference type="Proteomes" id="UP000007875"/>
    </source>
</evidence>
<evidence type="ECO:0000256" key="1">
    <source>
        <dbReference type="SAM" id="MobiDB-lite"/>
    </source>
</evidence>
<reference evidence="2" key="2">
    <citation type="submission" date="2025-08" db="UniProtKB">
        <authorList>
            <consortium name="Ensembl"/>
        </authorList>
    </citation>
    <scope>IDENTIFICATION</scope>
</reference>
<keyword evidence="3" id="KW-1185">Reference proteome</keyword>
<feature type="region of interest" description="Disordered" evidence="1">
    <location>
        <begin position="65"/>
        <end position="229"/>
    </location>
</feature>
<reference evidence="2" key="3">
    <citation type="submission" date="2025-09" db="UniProtKB">
        <authorList>
            <consortium name="Ensembl"/>
        </authorList>
    </citation>
    <scope>IDENTIFICATION</scope>
</reference>
<dbReference type="HOGENOM" id="CLU_1209451_0_0_1"/>
<dbReference type="InParanoid" id="H2Z7U2"/>
<dbReference type="Ensembl" id="ENSCSAVT00000013811.1">
    <property type="protein sequence ID" value="ENSCSAVP00000013654.1"/>
    <property type="gene ID" value="ENSCSAVG00000008007.1"/>
</dbReference>
<name>H2Z7U2_CIOSA</name>
<reference evidence="3" key="1">
    <citation type="submission" date="2003-08" db="EMBL/GenBank/DDBJ databases">
        <authorList>
            <person name="Birren B."/>
            <person name="Nusbaum C."/>
            <person name="Abebe A."/>
            <person name="Abouelleil A."/>
            <person name="Adekoya E."/>
            <person name="Ait-zahra M."/>
            <person name="Allen N."/>
            <person name="Allen T."/>
            <person name="An P."/>
            <person name="Anderson M."/>
            <person name="Anderson S."/>
            <person name="Arachchi H."/>
            <person name="Armbruster J."/>
            <person name="Bachantsang P."/>
            <person name="Baldwin J."/>
            <person name="Barry A."/>
            <person name="Bayul T."/>
            <person name="Blitshsteyn B."/>
            <person name="Bloom T."/>
            <person name="Blye J."/>
            <person name="Boguslavskiy L."/>
            <person name="Borowsky M."/>
            <person name="Boukhgalter B."/>
            <person name="Brunache A."/>
            <person name="Butler J."/>
            <person name="Calixte N."/>
            <person name="Calvo S."/>
            <person name="Camarata J."/>
            <person name="Campo K."/>
            <person name="Chang J."/>
            <person name="Cheshatsang Y."/>
            <person name="Citroen M."/>
            <person name="Collymore A."/>
            <person name="Considine T."/>
            <person name="Cook A."/>
            <person name="Cooke P."/>
            <person name="Corum B."/>
            <person name="Cuomo C."/>
            <person name="David R."/>
            <person name="Dawoe T."/>
            <person name="Degray S."/>
            <person name="Dodge S."/>
            <person name="Dooley K."/>
            <person name="Dorje P."/>
            <person name="Dorjee K."/>
            <person name="Dorris L."/>
            <person name="Duffey N."/>
            <person name="Dupes A."/>
            <person name="Elkins T."/>
            <person name="Engels R."/>
            <person name="Erickson J."/>
            <person name="Farina A."/>
            <person name="Faro S."/>
            <person name="Ferreira P."/>
            <person name="Fischer H."/>
            <person name="Fitzgerald M."/>
            <person name="Foley K."/>
            <person name="Gage D."/>
            <person name="Galagan J."/>
            <person name="Gearin G."/>
            <person name="Gnerre S."/>
            <person name="Gnirke A."/>
            <person name="Goyette A."/>
            <person name="Graham J."/>
            <person name="Grandbois E."/>
            <person name="Gyaltsen K."/>
            <person name="Hafez N."/>
            <person name="Hagopian D."/>
            <person name="Hagos B."/>
            <person name="Hall J."/>
            <person name="Hatcher B."/>
            <person name="Heller A."/>
            <person name="Higgins H."/>
            <person name="Honan T."/>
            <person name="Horn A."/>
            <person name="Houde N."/>
            <person name="Hughes L."/>
            <person name="Hulme W."/>
            <person name="Husby E."/>
            <person name="Iliev I."/>
            <person name="Jaffe D."/>
            <person name="Jones C."/>
            <person name="Kamal M."/>
            <person name="Kamat A."/>
            <person name="Kamvysselis M."/>
            <person name="Karlsson E."/>
            <person name="Kells C."/>
            <person name="Kieu A."/>
            <person name="Kisner P."/>
            <person name="Kodira C."/>
            <person name="Kulbokas E."/>
            <person name="Labutti K."/>
            <person name="Lama D."/>
            <person name="Landers T."/>
            <person name="Leger J."/>
            <person name="Levine S."/>
            <person name="Lewis D."/>
            <person name="Lewis T."/>
            <person name="Lindblad-toh K."/>
            <person name="Liu X."/>
            <person name="Lokyitsang T."/>
            <person name="Lokyitsang Y."/>
            <person name="Lucien O."/>
            <person name="Lui A."/>
            <person name="Ma L.J."/>
            <person name="Mabbitt R."/>
            <person name="Macdonald J."/>
            <person name="Maclean C."/>
            <person name="Major J."/>
            <person name="Manning J."/>
            <person name="Marabella R."/>
            <person name="Maru K."/>
            <person name="Matthews C."/>
            <person name="Mauceli E."/>
            <person name="Mccarthy M."/>
            <person name="Mcdonough S."/>
            <person name="Mcghee T."/>
            <person name="Meldrim J."/>
            <person name="Meneus L."/>
            <person name="Mesirov J."/>
            <person name="Mihalev A."/>
            <person name="Mihova T."/>
            <person name="Mikkelsen T."/>
            <person name="Mlenga V."/>
            <person name="Moru K."/>
            <person name="Mozes J."/>
            <person name="Mulrain L."/>
            <person name="Munson G."/>
            <person name="Naylor J."/>
            <person name="Newes C."/>
            <person name="Nguyen C."/>
            <person name="Nguyen N."/>
            <person name="Nguyen T."/>
            <person name="Nicol R."/>
            <person name="Nielsen C."/>
            <person name="Nizzari M."/>
            <person name="Norbu C."/>
            <person name="Norbu N."/>
            <person name="O'donnell P."/>
            <person name="Okoawo O."/>
            <person name="O'leary S."/>
            <person name="Omotosho B."/>
            <person name="O'neill K."/>
            <person name="Osman S."/>
            <person name="Parker S."/>
            <person name="Perrin D."/>
            <person name="Phunkhang P."/>
            <person name="Piqani B."/>
            <person name="Purcell S."/>
            <person name="Rachupka T."/>
            <person name="Ramasamy U."/>
            <person name="Rameau R."/>
            <person name="Ray V."/>
            <person name="Raymond C."/>
            <person name="Retta R."/>
            <person name="Richardson S."/>
            <person name="Rise C."/>
            <person name="Rodriguez J."/>
            <person name="Rogers J."/>
            <person name="Rogov P."/>
            <person name="Rutman M."/>
            <person name="Schupbach R."/>
            <person name="Seaman C."/>
            <person name="Settipalli S."/>
            <person name="Sharpe T."/>
            <person name="Sheridan J."/>
            <person name="Sherpa N."/>
            <person name="Shi J."/>
            <person name="Smirnov S."/>
            <person name="Smith C."/>
            <person name="Sougnez C."/>
            <person name="Spencer B."/>
            <person name="Stalker J."/>
            <person name="Stange-thomann N."/>
            <person name="Stavropoulos S."/>
            <person name="Stetson K."/>
            <person name="Stone C."/>
            <person name="Stone S."/>
            <person name="Stubbs M."/>
            <person name="Talamas J."/>
            <person name="Tchuinga P."/>
            <person name="Tenzing P."/>
            <person name="Tesfaye S."/>
            <person name="Theodore J."/>
            <person name="Thoulutsang Y."/>
            <person name="Topham K."/>
            <person name="Towey S."/>
            <person name="Tsamla T."/>
            <person name="Tsomo N."/>
            <person name="Vallee D."/>
            <person name="Vassiliev H."/>
            <person name="Venkataraman V."/>
            <person name="Vinson J."/>
            <person name="Vo A."/>
            <person name="Wade C."/>
            <person name="Wang S."/>
            <person name="Wangchuk T."/>
            <person name="Wangdi T."/>
            <person name="Whittaker C."/>
            <person name="Wilkinson J."/>
            <person name="Wu Y."/>
            <person name="Wyman D."/>
            <person name="Yadav S."/>
            <person name="Yang S."/>
            <person name="Yang X."/>
            <person name="Yeager S."/>
            <person name="Yee E."/>
            <person name="Young G."/>
            <person name="Zainoun J."/>
            <person name="Zembeck L."/>
            <person name="Zimmer A."/>
            <person name="Zody M."/>
            <person name="Lander E."/>
        </authorList>
    </citation>
    <scope>NUCLEOTIDE SEQUENCE [LARGE SCALE GENOMIC DNA]</scope>
</reference>
<accession>H2Z7U2</accession>
<organism evidence="2 3">
    <name type="scientific">Ciona savignyi</name>
    <name type="common">Pacific transparent sea squirt</name>
    <dbReference type="NCBI Taxonomy" id="51511"/>
    <lineage>
        <taxon>Eukaryota</taxon>
        <taxon>Metazoa</taxon>
        <taxon>Chordata</taxon>
        <taxon>Tunicata</taxon>
        <taxon>Ascidiacea</taxon>
        <taxon>Phlebobranchia</taxon>
        <taxon>Cionidae</taxon>
        <taxon>Ciona</taxon>
    </lineage>
</organism>
<feature type="region of interest" description="Disordered" evidence="1">
    <location>
        <begin position="1"/>
        <end position="48"/>
    </location>
</feature>
<dbReference type="Proteomes" id="UP000007875">
    <property type="component" value="Unassembled WGS sequence"/>
</dbReference>
<feature type="compositionally biased region" description="Basic and acidic residues" evidence="1">
    <location>
        <begin position="10"/>
        <end position="24"/>
    </location>
</feature>
<protein>
    <submittedName>
        <fullName evidence="2">Uncharacterized protein</fullName>
    </submittedName>
</protein>
<feature type="compositionally biased region" description="Basic and acidic residues" evidence="1">
    <location>
        <begin position="173"/>
        <end position="184"/>
    </location>
</feature>
<evidence type="ECO:0000313" key="2">
    <source>
        <dbReference type="Ensembl" id="ENSCSAVP00000013654.1"/>
    </source>
</evidence>
<sequence length="229" mass="24740">MQAIGIPGLDETKVKEEPGLKSETFETPGSLEEKTPENSEKMEITENSERLENSAIKIKEEKLDAIPHDETFDQPQIQSDTTSELIPVDPETTETIPVQTVAKDSSGSMQATCDDMSCENDLKPAENDVTDSKDDDKPTEYYANANQNNVAGNDASTNERVVATDQNDVITTDDVKSTDADAVVHDNNPSDQTSVIEADDPSVSDVTSAGADVKTLEAAPPINEHSENL</sequence>
<feature type="compositionally biased region" description="Basic and acidic residues" evidence="1">
    <location>
        <begin position="120"/>
        <end position="139"/>
    </location>
</feature>
<dbReference type="AlphaFoldDB" id="H2Z7U2"/>
<feature type="compositionally biased region" description="Polar residues" evidence="1">
    <location>
        <begin position="93"/>
        <end position="111"/>
    </location>
</feature>
<feature type="compositionally biased region" description="Polar residues" evidence="1">
    <location>
        <begin position="73"/>
        <end position="84"/>
    </location>
</feature>
<feature type="compositionally biased region" description="Basic and acidic residues" evidence="1">
    <location>
        <begin position="31"/>
        <end position="48"/>
    </location>
</feature>